<accession>A0A8K0XL81</accession>
<dbReference type="Proteomes" id="UP000813824">
    <property type="component" value="Unassembled WGS sequence"/>
</dbReference>
<feature type="transmembrane region" description="Helical" evidence="1">
    <location>
        <begin position="205"/>
        <end position="231"/>
    </location>
</feature>
<dbReference type="PANTHER" id="PTHR28013">
    <property type="entry name" value="PROTEIN DCV1-RELATED"/>
    <property type="match status" value="1"/>
</dbReference>
<sequence length="248" mass="27058">MARNTTSSDPYYKQSRYRPLAQYKCVSITASLFLLAAFVLYLLVALSVPILKPIYLFVLIFNTQPDQPPTSIATDIRFGVWGFCASSVLKLPTIFTNNGVCTQSRLGYEVPEDLLELTGHPELADIVLKSLTFLLVLHPICAGLAGLGMITSLYLASKCMTVFSLIISIFTAIVGTVTLAADLALEIEARNRVGPLTNLAVTVGWGNGVWMVLAATVLTWISVIMLSAIACRCCGRRHHHHHHSSGSY</sequence>
<comment type="caution">
    <text evidence="2">The sequence shown here is derived from an EMBL/GenBank/DDBJ whole genome shotgun (WGS) entry which is preliminary data.</text>
</comment>
<dbReference type="AlphaFoldDB" id="A0A8K0XL81"/>
<keyword evidence="1" id="KW-0472">Membrane</keyword>
<name>A0A8K0XL81_9AGAR</name>
<feature type="transmembrane region" description="Helical" evidence="1">
    <location>
        <begin position="21"/>
        <end position="44"/>
    </location>
</feature>
<dbReference type="Pfam" id="PF06687">
    <property type="entry name" value="SUR7"/>
    <property type="match status" value="1"/>
</dbReference>
<dbReference type="GO" id="GO:0005886">
    <property type="term" value="C:plasma membrane"/>
    <property type="evidence" value="ECO:0007669"/>
    <property type="project" value="InterPro"/>
</dbReference>
<evidence type="ECO:0000313" key="3">
    <source>
        <dbReference type="Proteomes" id="UP000813824"/>
    </source>
</evidence>
<dbReference type="PANTHER" id="PTHR28013:SF4">
    <property type="entry name" value="MARVEL DOMAIN-CONTAINING PROTEIN"/>
    <property type="match status" value="1"/>
</dbReference>
<dbReference type="InterPro" id="IPR009571">
    <property type="entry name" value="SUR7/Rim9-like_fungi"/>
</dbReference>
<dbReference type="OrthoDB" id="3881at2759"/>
<gene>
    <name evidence="2" type="ORF">BXZ70DRAFT_955328</name>
</gene>
<keyword evidence="1" id="KW-1133">Transmembrane helix</keyword>
<feature type="transmembrane region" description="Helical" evidence="1">
    <location>
        <begin position="131"/>
        <end position="155"/>
    </location>
</feature>
<proteinExistence type="predicted"/>
<protein>
    <submittedName>
        <fullName evidence="2">Uncharacterized protein</fullName>
    </submittedName>
</protein>
<evidence type="ECO:0000313" key="2">
    <source>
        <dbReference type="EMBL" id="KAH8087825.1"/>
    </source>
</evidence>
<dbReference type="EMBL" id="JAEVFJ010000040">
    <property type="protein sequence ID" value="KAH8087825.1"/>
    <property type="molecule type" value="Genomic_DNA"/>
</dbReference>
<feature type="transmembrane region" description="Helical" evidence="1">
    <location>
        <begin position="162"/>
        <end position="185"/>
    </location>
</feature>
<dbReference type="GO" id="GO:0035838">
    <property type="term" value="C:growing cell tip"/>
    <property type="evidence" value="ECO:0007669"/>
    <property type="project" value="TreeGrafter"/>
</dbReference>
<dbReference type="InterPro" id="IPR051380">
    <property type="entry name" value="pH-response_reg_palI/RIM9"/>
</dbReference>
<reference evidence="2" key="1">
    <citation type="journal article" date="2021" name="New Phytol.">
        <title>Evolutionary innovations through gain and loss of genes in the ectomycorrhizal Boletales.</title>
        <authorList>
            <person name="Wu G."/>
            <person name="Miyauchi S."/>
            <person name="Morin E."/>
            <person name="Kuo A."/>
            <person name="Drula E."/>
            <person name="Varga T."/>
            <person name="Kohler A."/>
            <person name="Feng B."/>
            <person name="Cao Y."/>
            <person name="Lipzen A."/>
            <person name="Daum C."/>
            <person name="Hundley H."/>
            <person name="Pangilinan J."/>
            <person name="Johnson J."/>
            <person name="Barry K."/>
            <person name="LaButti K."/>
            <person name="Ng V."/>
            <person name="Ahrendt S."/>
            <person name="Min B."/>
            <person name="Choi I.G."/>
            <person name="Park H."/>
            <person name="Plett J.M."/>
            <person name="Magnuson J."/>
            <person name="Spatafora J.W."/>
            <person name="Nagy L.G."/>
            <person name="Henrissat B."/>
            <person name="Grigoriev I.V."/>
            <person name="Yang Z.L."/>
            <person name="Xu J."/>
            <person name="Martin F.M."/>
        </authorList>
    </citation>
    <scope>NUCLEOTIDE SEQUENCE</scope>
    <source>
        <strain evidence="2">KKN 215</strain>
    </source>
</reference>
<keyword evidence="1" id="KW-0812">Transmembrane</keyword>
<keyword evidence="3" id="KW-1185">Reference proteome</keyword>
<evidence type="ECO:0000256" key="1">
    <source>
        <dbReference type="SAM" id="Phobius"/>
    </source>
</evidence>
<organism evidence="2 3">
    <name type="scientific">Cristinia sonorae</name>
    <dbReference type="NCBI Taxonomy" id="1940300"/>
    <lineage>
        <taxon>Eukaryota</taxon>
        <taxon>Fungi</taxon>
        <taxon>Dikarya</taxon>
        <taxon>Basidiomycota</taxon>
        <taxon>Agaricomycotina</taxon>
        <taxon>Agaricomycetes</taxon>
        <taxon>Agaricomycetidae</taxon>
        <taxon>Agaricales</taxon>
        <taxon>Pleurotineae</taxon>
        <taxon>Stephanosporaceae</taxon>
        <taxon>Cristinia</taxon>
    </lineage>
</organism>
<dbReference type="GO" id="GO:0032153">
    <property type="term" value="C:cell division site"/>
    <property type="evidence" value="ECO:0007669"/>
    <property type="project" value="TreeGrafter"/>
</dbReference>